<evidence type="ECO:0000256" key="10">
    <source>
        <dbReference type="ARBA" id="ARBA00076996"/>
    </source>
</evidence>
<evidence type="ECO:0000256" key="7">
    <source>
        <dbReference type="ARBA" id="ARBA00023027"/>
    </source>
</evidence>
<dbReference type="Pfam" id="PF01262">
    <property type="entry name" value="AlaDh_PNT_C"/>
    <property type="match status" value="1"/>
</dbReference>
<sequence>MKIAIAKERRPFENRVAATPETVKKFIALGAAVVVEKGAGENINVSDKDYQDVGAKIGKDVASTFENADLILKIQRPFLPTEGKHNELQYMKKGAIVCAHMNILNVPEQIKAYREHGVTAAALEMIPRITRAQSMDILSSQSNLAGYRAVIEAAYEYDRGFPMMMTAAGTVAPARVLILGAGVAGLQAIATARRMGAIVFAFDVRAAAKEQVESLGAKFIEVDSGEKGDTASGYAREMSADYQQRQSARIAEALEKSDIVITTALIPGKPAPKLITSDMLRRMKPGSVIVDMAVENGGNCERSVPGEIATIDGVKIVGHLNLPSRIAKDASALFAKNILNFAGLIIKDKAIHLNFEDEIIQNSILTFDGKVVHSLFKDQ</sequence>
<keyword evidence="6" id="KW-1278">Translocase</keyword>
<evidence type="ECO:0000256" key="8">
    <source>
        <dbReference type="ARBA" id="ARBA00048202"/>
    </source>
</evidence>
<keyword evidence="15" id="KW-1185">Reference proteome</keyword>
<evidence type="ECO:0000259" key="12">
    <source>
        <dbReference type="SMART" id="SM01002"/>
    </source>
</evidence>
<evidence type="ECO:0000256" key="1">
    <source>
        <dbReference type="ARBA" id="ARBA00003943"/>
    </source>
</evidence>
<dbReference type="SUPFAM" id="SSF52283">
    <property type="entry name" value="Formate/glycerate dehydrogenase catalytic domain-like"/>
    <property type="match status" value="1"/>
</dbReference>
<evidence type="ECO:0000256" key="5">
    <source>
        <dbReference type="ARBA" id="ARBA00022857"/>
    </source>
</evidence>
<keyword evidence="5" id="KW-0521">NADP</keyword>
<keyword evidence="7" id="KW-0520">NAD</keyword>
<evidence type="ECO:0000256" key="6">
    <source>
        <dbReference type="ARBA" id="ARBA00022967"/>
    </source>
</evidence>
<evidence type="ECO:0000313" key="14">
    <source>
        <dbReference type="EMBL" id="QOL20165.1"/>
    </source>
</evidence>
<dbReference type="EC" id="7.1.1.1" evidence="3"/>
<evidence type="ECO:0000259" key="13">
    <source>
        <dbReference type="SMART" id="SM01003"/>
    </source>
</evidence>
<feature type="domain" description="Alanine dehydrogenase/pyridine nucleotide transhydrogenase N-terminal" evidence="13">
    <location>
        <begin position="4"/>
        <end position="145"/>
    </location>
</feature>
<name>A0A7L9RUQ9_9PROT</name>
<comment type="function">
    <text evidence="1">The transhydrogenation between NADH and NADP is coupled to respiration and ATP hydrolysis and functions as a proton pump across the membrane.</text>
</comment>
<accession>A0A7L9RUQ9</accession>
<dbReference type="PROSITE" id="PS00837">
    <property type="entry name" value="ALADH_PNT_2"/>
    <property type="match status" value="1"/>
</dbReference>
<evidence type="ECO:0000256" key="2">
    <source>
        <dbReference type="ARBA" id="ARBA00005689"/>
    </source>
</evidence>
<evidence type="ECO:0000313" key="15">
    <source>
        <dbReference type="Proteomes" id="UP000594001"/>
    </source>
</evidence>
<dbReference type="SMART" id="SM01002">
    <property type="entry name" value="AlaDh_PNT_C"/>
    <property type="match status" value="1"/>
</dbReference>
<dbReference type="Gene3D" id="3.40.50.720">
    <property type="entry name" value="NAD(P)-binding Rossmann-like Domain"/>
    <property type="match status" value="2"/>
</dbReference>
<dbReference type="RefSeq" id="WP_350331719.1">
    <property type="nucleotide sequence ID" value="NZ_CP054719.1"/>
</dbReference>
<feature type="domain" description="Alanine dehydrogenase/pyridine nucleotide transhydrogenase NAD(H)-binding" evidence="12">
    <location>
        <begin position="154"/>
        <end position="318"/>
    </location>
</feature>
<protein>
    <recommendedName>
        <fullName evidence="9">NAD(P) transhydrogenase subunit alpha part 1</fullName>
        <ecNumber evidence="3">7.1.1.1</ecNumber>
    </recommendedName>
    <alternativeName>
        <fullName evidence="11">Nicotinamide nucleotide transhydrogenase subunit alpha 1</fullName>
    </alternativeName>
    <alternativeName>
        <fullName evidence="10">Pyridine nucleotide transhydrogenase subunit alpha 1</fullName>
    </alternativeName>
</protein>
<dbReference type="GO" id="GO:0006740">
    <property type="term" value="P:NADPH regeneration"/>
    <property type="evidence" value="ECO:0007669"/>
    <property type="project" value="TreeGrafter"/>
</dbReference>
<gene>
    <name evidence="14" type="primary">pntAA</name>
    <name evidence="14" type="ORF">CPBP_00946</name>
</gene>
<dbReference type="NCBIfam" id="NF006942">
    <property type="entry name" value="PRK09424.1"/>
    <property type="match status" value="1"/>
</dbReference>
<dbReference type="FunFam" id="3.40.50.720:FF:000188">
    <property type="entry name" value="NAD(P) transhydrogenase alpha subunit 1"/>
    <property type="match status" value="1"/>
</dbReference>
<comment type="similarity">
    <text evidence="2">Belongs to the AlaDH/PNT family.</text>
</comment>
<dbReference type="InterPro" id="IPR007886">
    <property type="entry name" value="AlaDH/PNT_N"/>
</dbReference>
<dbReference type="AlphaFoldDB" id="A0A7L9RUQ9"/>
<dbReference type="PANTHER" id="PTHR10160:SF19">
    <property type="entry name" value="PROTON-TRANSLOCATING NAD(P)(+) TRANSHYDROGENASE"/>
    <property type="match status" value="1"/>
</dbReference>
<dbReference type="GO" id="GO:0016491">
    <property type="term" value="F:oxidoreductase activity"/>
    <property type="evidence" value="ECO:0007669"/>
    <property type="project" value="UniProtKB-KW"/>
</dbReference>
<dbReference type="InterPro" id="IPR008143">
    <property type="entry name" value="Ala_DH/PNT_CS2"/>
</dbReference>
<evidence type="ECO:0000256" key="4">
    <source>
        <dbReference type="ARBA" id="ARBA00022741"/>
    </source>
</evidence>
<organism evidence="14 15">
    <name type="scientific">Candidatus Bodocaedibacter vickermanii</name>
    <dbReference type="NCBI Taxonomy" id="2741701"/>
    <lineage>
        <taxon>Bacteria</taxon>
        <taxon>Pseudomonadati</taxon>
        <taxon>Pseudomonadota</taxon>
        <taxon>Alphaproteobacteria</taxon>
        <taxon>Holosporales</taxon>
        <taxon>Candidatus Paracaedibacteraceae</taxon>
        <taxon>Candidatus Bodocaedibacter</taxon>
    </lineage>
</organism>
<dbReference type="EMBL" id="CP054719">
    <property type="protein sequence ID" value="QOL20165.1"/>
    <property type="molecule type" value="Genomic_DNA"/>
</dbReference>
<dbReference type="SMART" id="SM01003">
    <property type="entry name" value="AlaDh_PNT_N"/>
    <property type="match status" value="1"/>
</dbReference>
<comment type="catalytic activity">
    <reaction evidence="8">
        <text>NAD(+) + NADPH + H(+)(in) = NADH + NADP(+) + H(+)(out)</text>
        <dbReference type="Rhea" id="RHEA:47992"/>
        <dbReference type="ChEBI" id="CHEBI:15378"/>
        <dbReference type="ChEBI" id="CHEBI:57540"/>
        <dbReference type="ChEBI" id="CHEBI:57783"/>
        <dbReference type="ChEBI" id="CHEBI:57945"/>
        <dbReference type="ChEBI" id="CHEBI:58349"/>
        <dbReference type="EC" id="7.1.1.1"/>
    </reaction>
</comment>
<dbReference type="GO" id="GO:0050661">
    <property type="term" value="F:NADP binding"/>
    <property type="evidence" value="ECO:0007669"/>
    <property type="project" value="TreeGrafter"/>
</dbReference>
<reference evidence="14 15" key="1">
    <citation type="submission" date="2020-06" db="EMBL/GenBank/DDBJ databases">
        <title>The endosymbiont of the kinetoplastid Bodo saltans is a Paracaedibacter-like alpha-proteobacterium possessing a putative toxin-antitoxin system.</title>
        <authorList>
            <person name="Midha S."/>
            <person name="Rigden D.J."/>
            <person name="Siozios S."/>
            <person name="Hurst G.D.D."/>
            <person name="Jackson A.P."/>
        </authorList>
    </citation>
    <scope>NUCLEOTIDE SEQUENCE [LARGE SCALE GENOMIC DNA]</scope>
    <source>
        <strain evidence="14">Lake Konstanz</strain>
    </source>
</reference>
<proteinExistence type="inferred from homology"/>
<dbReference type="PANTHER" id="PTHR10160">
    <property type="entry name" value="NAD(P) TRANSHYDROGENASE"/>
    <property type="match status" value="1"/>
</dbReference>
<dbReference type="KEGG" id="pbal:CPBP_00946"/>
<dbReference type="InterPro" id="IPR036291">
    <property type="entry name" value="NAD(P)-bd_dom_sf"/>
</dbReference>
<keyword evidence="4" id="KW-0547">Nucleotide-binding</keyword>
<dbReference type="Proteomes" id="UP000594001">
    <property type="component" value="Chromosome"/>
</dbReference>
<dbReference type="CDD" id="cd05304">
    <property type="entry name" value="Rubrum_tdh"/>
    <property type="match status" value="1"/>
</dbReference>
<dbReference type="GO" id="GO:0008750">
    <property type="term" value="F:proton-translocating NAD(P)+ transhydrogenase activity"/>
    <property type="evidence" value="ECO:0007669"/>
    <property type="project" value="UniProtKB-EC"/>
</dbReference>
<dbReference type="Pfam" id="PF05222">
    <property type="entry name" value="AlaDh_PNT_N"/>
    <property type="match status" value="1"/>
</dbReference>
<dbReference type="GO" id="GO:0005886">
    <property type="term" value="C:plasma membrane"/>
    <property type="evidence" value="ECO:0007669"/>
    <property type="project" value="TreeGrafter"/>
</dbReference>
<dbReference type="SUPFAM" id="SSF51735">
    <property type="entry name" value="NAD(P)-binding Rossmann-fold domains"/>
    <property type="match status" value="1"/>
</dbReference>
<evidence type="ECO:0000256" key="9">
    <source>
        <dbReference type="ARBA" id="ARBA00071353"/>
    </source>
</evidence>
<keyword evidence="14" id="KW-0560">Oxidoreductase</keyword>
<evidence type="ECO:0000256" key="11">
    <source>
        <dbReference type="ARBA" id="ARBA00084087"/>
    </source>
</evidence>
<dbReference type="InterPro" id="IPR007698">
    <property type="entry name" value="AlaDH/PNT_NAD(H)-bd"/>
</dbReference>
<evidence type="ECO:0000256" key="3">
    <source>
        <dbReference type="ARBA" id="ARBA00012943"/>
    </source>
</evidence>